<dbReference type="PANTHER" id="PTHR15492">
    <property type="entry name" value="CYCLIN D1-BINDING PROTEIN 1"/>
    <property type="match status" value="1"/>
</dbReference>
<gene>
    <name evidence="10" type="ORF">MKW98_014469</name>
</gene>
<feature type="domain" description="Cyclin-D1-binding protein 1-like N-terminal" evidence="8">
    <location>
        <begin position="43"/>
        <end position="184"/>
    </location>
</feature>
<comment type="caution">
    <text evidence="10">The sequence shown here is derived from an EMBL/GenBank/DDBJ whole genome shotgun (WGS) entry which is preliminary data.</text>
</comment>
<dbReference type="PANTHER" id="PTHR15492:SF1">
    <property type="entry name" value="CYCLIN-D1-BINDING PROTEIN 1"/>
    <property type="match status" value="1"/>
</dbReference>
<evidence type="ECO:0000256" key="2">
    <source>
        <dbReference type="ARBA" id="ARBA00004496"/>
    </source>
</evidence>
<evidence type="ECO:0000256" key="7">
    <source>
        <dbReference type="SAM" id="MobiDB-lite"/>
    </source>
</evidence>
<feature type="compositionally biased region" description="Acidic residues" evidence="7">
    <location>
        <begin position="195"/>
        <end position="215"/>
    </location>
</feature>
<comment type="similarity">
    <text evidence="3">Belongs to the CCNDBP1 family.</text>
</comment>
<evidence type="ECO:0000256" key="4">
    <source>
        <dbReference type="ARBA" id="ARBA00022490"/>
    </source>
</evidence>
<evidence type="ECO:0000313" key="11">
    <source>
        <dbReference type="Proteomes" id="UP001202328"/>
    </source>
</evidence>
<dbReference type="Proteomes" id="UP001202328">
    <property type="component" value="Unassembled WGS sequence"/>
</dbReference>
<keyword evidence="6" id="KW-0131">Cell cycle</keyword>
<evidence type="ECO:0000256" key="5">
    <source>
        <dbReference type="ARBA" id="ARBA00023242"/>
    </source>
</evidence>
<comment type="subcellular location">
    <subcellularLocation>
        <location evidence="2">Cytoplasm</location>
    </subcellularLocation>
    <subcellularLocation>
        <location evidence="1">Nucleus</location>
    </subcellularLocation>
</comment>
<protein>
    <submittedName>
        <fullName evidence="10">Uncharacterized protein</fullName>
    </submittedName>
</protein>
<dbReference type="Pfam" id="PF20936">
    <property type="entry name" value="GCIP_C"/>
    <property type="match status" value="1"/>
</dbReference>
<dbReference type="EMBL" id="JAJJMB010016180">
    <property type="protein sequence ID" value="KAI3848935.1"/>
    <property type="molecule type" value="Genomic_DNA"/>
</dbReference>
<keyword evidence="11" id="KW-1185">Reference proteome</keyword>
<dbReference type="GO" id="GO:0005737">
    <property type="term" value="C:cytoplasm"/>
    <property type="evidence" value="ECO:0007669"/>
    <property type="project" value="UniProtKB-SubCell"/>
</dbReference>
<dbReference type="GO" id="GO:0005634">
    <property type="term" value="C:nucleus"/>
    <property type="evidence" value="ECO:0007669"/>
    <property type="project" value="UniProtKB-SubCell"/>
</dbReference>
<keyword evidence="5" id="KW-0539">Nucleus</keyword>
<dbReference type="InterPro" id="IPR049318">
    <property type="entry name" value="GCIP_C"/>
</dbReference>
<dbReference type="Pfam" id="PF13324">
    <property type="entry name" value="GCIP_N"/>
    <property type="match status" value="1"/>
</dbReference>
<accession>A0AAD4S0I9</accession>
<evidence type="ECO:0000259" key="9">
    <source>
        <dbReference type="Pfam" id="PF20936"/>
    </source>
</evidence>
<dbReference type="InterPro" id="IPR049317">
    <property type="entry name" value="GCIP-like_N"/>
</dbReference>
<evidence type="ECO:0000313" key="10">
    <source>
        <dbReference type="EMBL" id="KAI3848935.1"/>
    </source>
</evidence>
<keyword evidence="4" id="KW-0963">Cytoplasm</keyword>
<reference evidence="10" key="1">
    <citation type="submission" date="2022-04" db="EMBL/GenBank/DDBJ databases">
        <title>A functionally conserved STORR gene fusion in Papaver species that diverged 16.8 million years ago.</title>
        <authorList>
            <person name="Catania T."/>
        </authorList>
    </citation>
    <scope>NUCLEOTIDE SEQUENCE</scope>
    <source>
        <strain evidence="10">S-188037</strain>
    </source>
</reference>
<evidence type="ECO:0000256" key="3">
    <source>
        <dbReference type="ARBA" id="ARBA00008940"/>
    </source>
</evidence>
<feature type="region of interest" description="Disordered" evidence="7">
    <location>
        <begin position="184"/>
        <end position="218"/>
    </location>
</feature>
<feature type="domain" description="Cyclin-D1-binding protein 1-like C-terminal" evidence="9">
    <location>
        <begin position="206"/>
        <end position="314"/>
    </location>
</feature>
<dbReference type="AlphaFoldDB" id="A0AAD4S0I9"/>
<organism evidence="10 11">
    <name type="scientific">Papaver atlanticum</name>
    <dbReference type="NCBI Taxonomy" id="357466"/>
    <lineage>
        <taxon>Eukaryota</taxon>
        <taxon>Viridiplantae</taxon>
        <taxon>Streptophyta</taxon>
        <taxon>Embryophyta</taxon>
        <taxon>Tracheophyta</taxon>
        <taxon>Spermatophyta</taxon>
        <taxon>Magnoliopsida</taxon>
        <taxon>Ranunculales</taxon>
        <taxon>Papaveraceae</taxon>
        <taxon>Papaveroideae</taxon>
        <taxon>Papaver</taxon>
    </lineage>
</organism>
<evidence type="ECO:0000259" key="8">
    <source>
        <dbReference type="Pfam" id="PF13324"/>
    </source>
</evidence>
<dbReference type="Gene3D" id="1.20.1410.10">
    <property type="entry name" value="I/LWEQ domain"/>
    <property type="match status" value="1"/>
</dbReference>
<name>A0AAD4S0I9_9MAGN</name>
<sequence>MGKKEQEHLNRVLVTHLNTMHETFQLLEDAPPSSLEKVDWQDVVTLGGQVSKQATIAGMLWSGAPNMKELEENMGVYFNLLQGFLLLAHSSKIGAGPTLSSYINASAKHIADTSYSFFKEAVSSFGTNSKDQKLSIPQLAGTVWEACDSLKKTPSTNYTAIGRAITQVAVTMKDVLRELKELKPASVEDPTIDNTPEETTDPNESDDDADDEGGDLGEYLSPEEMKIAESAIIVVSDTLTAIKELIRFITGLLRQSKAADNDSKSVDSLEGLLRLCKGIGIQIDELGACLYPPQEIPALKLGADKILDNVREIQAEIRKFEGSSCDSLFQACQCLATSLTKLKSELDLSETRTKMQNLALMTMMRILRLLFLNRLNFVIDIEPVSVLTLPILKFWTKFSPLHGHTAGYRGTHIRNLTIIILPISKFEAFGIKLGCVNSFCQINVAKAFSKIAELINKTSHKAKFLQWDQTML</sequence>
<proteinExistence type="inferred from homology"/>
<dbReference type="InterPro" id="IPR026907">
    <property type="entry name" value="GCIP-like"/>
</dbReference>
<evidence type="ECO:0000256" key="1">
    <source>
        <dbReference type="ARBA" id="ARBA00004123"/>
    </source>
</evidence>
<evidence type="ECO:0000256" key="6">
    <source>
        <dbReference type="ARBA" id="ARBA00023306"/>
    </source>
</evidence>